<feature type="region of interest" description="Disordered" evidence="1">
    <location>
        <begin position="68"/>
        <end position="130"/>
    </location>
</feature>
<protein>
    <recommendedName>
        <fullName evidence="2">DUF6697 domain-containing protein</fullName>
    </recommendedName>
</protein>
<keyword evidence="4" id="KW-1185">Reference proteome</keyword>
<evidence type="ECO:0000313" key="3">
    <source>
        <dbReference type="EMBL" id="KAF5337386.1"/>
    </source>
</evidence>
<feature type="compositionally biased region" description="Basic and acidic residues" evidence="1">
    <location>
        <begin position="443"/>
        <end position="455"/>
    </location>
</feature>
<dbReference type="Pfam" id="PF20411">
    <property type="entry name" value="DUF6697"/>
    <property type="match status" value="1"/>
</dbReference>
<comment type="caution">
    <text evidence="3">The sequence shown here is derived from an EMBL/GenBank/DDBJ whole genome shotgun (WGS) entry which is preliminary data.</text>
</comment>
<evidence type="ECO:0000313" key="4">
    <source>
        <dbReference type="Proteomes" id="UP000541558"/>
    </source>
</evidence>
<accession>A0A8H5C926</accession>
<organism evidence="3 4">
    <name type="scientific">Ephemerocybe angulata</name>
    <dbReference type="NCBI Taxonomy" id="980116"/>
    <lineage>
        <taxon>Eukaryota</taxon>
        <taxon>Fungi</taxon>
        <taxon>Dikarya</taxon>
        <taxon>Basidiomycota</taxon>
        <taxon>Agaricomycotina</taxon>
        <taxon>Agaricomycetes</taxon>
        <taxon>Agaricomycetidae</taxon>
        <taxon>Agaricales</taxon>
        <taxon>Agaricineae</taxon>
        <taxon>Psathyrellaceae</taxon>
        <taxon>Ephemerocybe</taxon>
    </lineage>
</organism>
<dbReference type="AlphaFoldDB" id="A0A8H5C926"/>
<gene>
    <name evidence="3" type="ORF">D9611_003007</name>
</gene>
<dbReference type="Proteomes" id="UP000541558">
    <property type="component" value="Unassembled WGS sequence"/>
</dbReference>
<feature type="region of interest" description="Disordered" evidence="1">
    <location>
        <begin position="436"/>
        <end position="467"/>
    </location>
</feature>
<evidence type="ECO:0000256" key="1">
    <source>
        <dbReference type="SAM" id="MobiDB-lite"/>
    </source>
</evidence>
<dbReference type="InterPro" id="IPR046520">
    <property type="entry name" value="DUF6697"/>
</dbReference>
<feature type="compositionally biased region" description="Polar residues" evidence="1">
    <location>
        <begin position="119"/>
        <end position="129"/>
    </location>
</feature>
<proteinExistence type="predicted"/>
<dbReference type="OrthoDB" id="3176940at2759"/>
<sequence length="494" mass="56230">MDILVKKEEEACLFPFNSLKEAPDWKEIKPRVTLPVEIPSKVEDEKPITPKQRLRFFMDAVVITSRPQGTLGPRLPQVKGLGATRPKKEEEALSSVPLTITKVEVTPQKGQRKSKKNTKQQQPPSSVASKTKVEAGALVLQNVHRQVSTPATVRIESPEPGLPETASNDLYPGKFLERKMKSWKNPKVKAKREPIELTNDTIISRISAAGISFDLFPIAFPKADQDVMVSRAFMAAYWGGSSQDTWPKIGKKNLARHGLNDFMYMPSDYQPIAPQVPGAPGLWLNIGSDIREWDGGVKRVFTKITSKPRALWLYQGQYEFKLAKELTREEWARQTPKVRNTWARELFNQSWGVDCRAEIWARRYWGRLPTEDEIREICARGDHNEITKEDISLSLTRGETYMPVYTMKCVGYDTAFQREIVQKVATYGLDVPSQPVAGRKRKVEKDSESPEPKERKPAKRQKLKKDVIDVDGLELQEEWPVRSRGTKSRPAKRP</sequence>
<feature type="domain" description="DUF6697" evidence="2">
    <location>
        <begin position="228"/>
        <end position="423"/>
    </location>
</feature>
<name>A0A8H5C926_9AGAR</name>
<dbReference type="EMBL" id="JAACJK010000057">
    <property type="protein sequence ID" value="KAF5337386.1"/>
    <property type="molecule type" value="Genomic_DNA"/>
</dbReference>
<feature type="region of interest" description="Disordered" evidence="1">
    <location>
        <begin position="150"/>
        <end position="170"/>
    </location>
</feature>
<evidence type="ECO:0000259" key="2">
    <source>
        <dbReference type="Pfam" id="PF20411"/>
    </source>
</evidence>
<reference evidence="3 4" key="1">
    <citation type="journal article" date="2020" name="ISME J.">
        <title>Uncovering the hidden diversity of litter-decomposition mechanisms in mushroom-forming fungi.</title>
        <authorList>
            <person name="Floudas D."/>
            <person name="Bentzer J."/>
            <person name="Ahren D."/>
            <person name="Johansson T."/>
            <person name="Persson P."/>
            <person name="Tunlid A."/>
        </authorList>
    </citation>
    <scope>NUCLEOTIDE SEQUENCE [LARGE SCALE GENOMIC DNA]</scope>
    <source>
        <strain evidence="3 4">CBS 175.51</strain>
    </source>
</reference>